<keyword evidence="3" id="KW-0378">Hydrolase</keyword>
<comment type="caution">
    <text evidence="3">The sequence shown here is derived from an EMBL/GenBank/DDBJ whole genome shotgun (WGS) entry which is preliminary data.</text>
</comment>
<dbReference type="AlphaFoldDB" id="A0A087BPC8"/>
<dbReference type="InterPro" id="IPR016040">
    <property type="entry name" value="NAD(P)-bd_dom"/>
</dbReference>
<dbReference type="Pfam" id="PF13460">
    <property type="entry name" value="NAD_binding_10"/>
    <property type="match status" value="1"/>
</dbReference>
<dbReference type="EMBL" id="JGZA01000004">
    <property type="protein sequence ID" value="KFI72878.1"/>
    <property type="molecule type" value="Genomic_DNA"/>
</dbReference>
<protein>
    <submittedName>
        <fullName evidence="3">Glycosyl hydrolase</fullName>
    </submittedName>
</protein>
<dbReference type="Gene3D" id="3.40.50.720">
    <property type="entry name" value="NAD(P)-binding Rossmann-like Domain"/>
    <property type="match status" value="1"/>
</dbReference>
<sequence>MTQNIAVIAANGKSGQLIVREAVDRGLDVTAVVRGENKTVARHAIIKDLFDLTAADLAGFDVVVDAFGAWTPGTLPQHSTSLKHLADVLSGADARLIVVGGAGSLYVNPEHTVQLSQTDGFPEAFLPLATAVGLPSPNKQHPEIKTISGCLCVWARPQPSWRLRPAAAWKIQYLAEDGSWKDVEPTEDYTIVRNSPASRADTDAKGWSTVTFKPVTTKSLRLVLTPHTGSSTFGAAVAEWGVHGIDGTESEPTPVDKTVLKSAFDTANGLDASRCTAASWAEFQRIIDAAQAVYDDANATEEQVAEQVTKLEDGQKARLPAARRDRRQAERQQGQPDQHGCGCARCRNFRCAVRRQRGLNFVQ</sequence>
<proteinExistence type="predicted"/>
<evidence type="ECO:0000259" key="2">
    <source>
        <dbReference type="Pfam" id="PF13460"/>
    </source>
</evidence>
<evidence type="ECO:0000313" key="3">
    <source>
        <dbReference type="EMBL" id="KFI72878.1"/>
    </source>
</evidence>
<feature type="region of interest" description="Disordered" evidence="1">
    <location>
        <begin position="316"/>
        <end position="340"/>
    </location>
</feature>
<dbReference type="Gene3D" id="2.60.120.260">
    <property type="entry name" value="Galactose-binding domain-like"/>
    <property type="match status" value="1"/>
</dbReference>
<dbReference type="Proteomes" id="UP000029024">
    <property type="component" value="Unassembled WGS sequence"/>
</dbReference>
<name>A0A087BPC8_BIFLN</name>
<gene>
    <name evidence="3" type="ORF">BLSS_0714</name>
</gene>
<organism evidence="3 4">
    <name type="scientific">Bifidobacterium longum subsp. suis</name>
    <dbReference type="NCBI Taxonomy" id="1695"/>
    <lineage>
        <taxon>Bacteria</taxon>
        <taxon>Bacillati</taxon>
        <taxon>Actinomycetota</taxon>
        <taxon>Actinomycetes</taxon>
        <taxon>Bifidobacteriales</taxon>
        <taxon>Bifidobacteriaceae</taxon>
        <taxon>Bifidobacterium</taxon>
    </lineage>
</organism>
<dbReference type="InterPro" id="IPR036291">
    <property type="entry name" value="NAD(P)-bd_dom_sf"/>
</dbReference>
<dbReference type="GO" id="GO:0016787">
    <property type="term" value="F:hydrolase activity"/>
    <property type="evidence" value="ECO:0007669"/>
    <property type="project" value="UniProtKB-KW"/>
</dbReference>
<dbReference type="Gene3D" id="1.20.1270.90">
    <property type="entry name" value="AF1782-like"/>
    <property type="match status" value="1"/>
</dbReference>
<accession>A0A087BPC8</accession>
<evidence type="ECO:0000256" key="1">
    <source>
        <dbReference type="SAM" id="MobiDB-lite"/>
    </source>
</evidence>
<dbReference type="SUPFAM" id="SSF51735">
    <property type="entry name" value="NAD(P)-binding Rossmann-fold domains"/>
    <property type="match status" value="1"/>
</dbReference>
<reference evidence="3 4" key="1">
    <citation type="submission" date="2014-03" db="EMBL/GenBank/DDBJ databases">
        <title>Genomics of Bifidobacteria.</title>
        <authorList>
            <person name="Ventura M."/>
            <person name="Milani C."/>
            <person name="Lugli G.A."/>
        </authorList>
    </citation>
    <scope>NUCLEOTIDE SEQUENCE [LARGE SCALE GENOMIC DNA]</scope>
    <source>
        <strain evidence="3 4">LMG 21814</strain>
    </source>
</reference>
<evidence type="ECO:0000313" key="4">
    <source>
        <dbReference type="Proteomes" id="UP000029024"/>
    </source>
</evidence>
<feature type="domain" description="NAD(P)-binding" evidence="2">
    <location>
        <begin position="10"/>
        <end position="106"/>
    </location>
</feature>